<evidence type="ECO:0000313" key="14">
    <source>
        <dbReference type="Proteomes" id="UP000070373"/>
    </source>
</evidence>
<dbReference type="NCBIfam" id="TIGR02668">
    <property type="entry name" value="moaA_archaeal"/>
    <property type="match status" value="1"/>
</dbReference>
<dbReference type="PROSITE" id="PS01305">
    <property type="entry name" value="MOAA_NIFB_PQQE"/>
    <property type="match status" value="1"/>
</dbReference>
<dbReference type="SFLD" id="SFLDG01386">
    <property type="entry name" value="main_SPASM_domain-containing"/>
    <property type="match status" value="1"/>
</dbReference>
<dbReference type="InterPro" id="IPR000385">
    <property type="entry name" value="MoaA_NifB_PqqE_Fe-S-bd_CS"/>
</dbReference>
<dbReference type="Pfam" id="PF04055">
    <property type="entry name" value="Radical_SAM"/>
    <property type="match status" value="1"/>
</dbReference>
<dbReference type="AlphaFoldDB" id="A0A133UE46"/>
<feature type="binding site" evidence="11">
    <location>
        <position position="248"/>
    </location>
    <ligand>
        <name>[4Fe-4S] cluster</name>
        <dbReference type="ChEBI" id="CHEBI:49883"/>
        <label>2</label>
        <note>4Fe-4S-substrate</note>
    </ligand>
</feature>
<comment type="cofactor">
    <cofactor evidence="11">
        <name>[4Fe-4S] cluster</name>
        <dbReference type="ChEBI" id="CHEBI:49883"/>
    </cofactor>
    <text evidence="11">Binds 2 [4Fe-4S] clusters. Binds 1 [4Fe-4S] cluster coordinated with 3 cysteines and an exchangeable S-adenosyl-L-methionine and 1 [4Fe-4S] cluster coordinated with 3 cysteines and the GTP-derived substrate.</text>
</comment>
<dbReference type="SUPFAM" id="SSF102114">
    <property type="entry name" value="Radical SAM enzymes"/>
    <property type="match status" value="1"/>
</dbReference>
<evidence type="ECO:0000256" key="8">
    <source>
        <dbReference type="ARBA" id="ARBA00023150"/>
    </source>
</evidence>
<dbReference type="InterPro" id="IPR050105">
    <property type="entry name" value="MoCo_biosynth_MoaA/MoaC"/>
</dbReference>
<organism evidence="13 14">
    <name type="scientific">candidate division MSBL1 archaeon SCGC-AAA259E17</name>
    <dbReference type="NCBI Taxonomy" id="1698263"/>
    <lineage>
        <taxon>Archaea</taxon>
        <taxon>Methanobacteriati</taxon>
        <taxon>Methanobacteriota</taxon>
        <taxon>candidate division MSBL1</taxon>
    </lineage>
</organism>
<dbReference type="Pfam" id="PF06463">
    <property type="entry name" value="Mob_synth_C"/>
    <property type="match status" value="1"/>
</dbReference>
<dbReference type="NCBIfam" id="NF001199">
    <property type="entry name" value="PRK00164.2-1"/>
    <property type="match status" value="1"/>
</dbReference>
<keyword evidence="5 11" id="KW-0408">Iron</keyword>
<keyword evidence="8 11" id="KW-0501">Molybdenum cofactor biosynthesis</keyword>
<accession>A0A133UE46</accession>
<dbReference type="EMBL" id="LHXN01000057">
    <property type="protein sequence ID" value="KXA92366.1"/>
    <property type="molecule type" value="Genomic_DNA"/>
</dbReference>
<comment type="catalytic activity">
    <reaction evidence="10 11">
        <text>GTP + AH2 + S-adenosyl-L-methionine = (8S)-3',8-cyclo-7,8-dihydroguanosine 5'-triphosphate + 5'-deoxyadenosine + L-methionine + A + H(+)</text>
        <dbReference type="Rhea" id="RHEA:49576"/>
        <dbReference type="ChEBI" id="CHEBI:13193"/>
        <dbReference type="ChEBI" id="CHEBI:15378"/>
        <dbReference type="ChEBI" id="CHEBI:17319"/>
        <dbReference type="ChEBI" id="CHEBI:17499"/>
        <dbReference type="ChEBI" id="CHEBI:37565"/>
        <dbReference type="ChEBI" id="CHEBI:57844"/>
        <dbReference type="ChEBI" id="CHEBI:59789"/>
        <dbReference type="ChEBI" id="CHEBI:131766"/>
        <dbReference type="EC" id="4.1.99.22"/>
    </reaction>
</comment>
<dbReference type="UniPathway" id="UPA00344"/>
<dbReference type="PATRIC" id="fig|1698263.3.peg.984"/>
<dbReference type="SMART" id="SM00729">
    <property type="entry name" value="Elp3"/>
    <property type="match status" value="1"/>
</dbReference>
<feature type="binding site" evidence="11">
    <location>
        <position position="26"/>
    </location>
    <ligand>
        <name>S-adenosyl-L-methionine</name>
        <dbReference type="ChEBI" id="CHEBI:59789"/>
    </ligand>
</feature>
<dbReference type="InterPro" id="IPR007197">
    <property type="entry name" value="rSAM"/>
</dbReference>
<dbReference type="GO" id="GO:0051539">
    <property type="term" value="F:4 iron, 4 sulfur cluster binding"/>
    <property type="evidence" value="ECO:0007669"/>
    <property type="project" value="UniProtKB-UniRule"/>
</dbReference>
<dbReference type="PANTHER" id="PTHR22960">
    <property type="entry name" value="MOLYBDOPTERIN COFACTOR SYNTHESIS PROTEIN A"/>
    <property type="match status" value="1"/>
</dbReference>
<feature type="binding site" evidence="11">
    <location>
        <position position="13"/>
    </location>
    <ligand>
        <name>GTP</name>
        <dbReference type="ChEBI" id="CHEBI:37565"/>
    </ligand>
</feature>
<feature type="domain" description="Radical SAM core" evidence="12">
    <location>
        <begin position="4"/>
        <end position="231"/>
    </location>
</feature>
<dbReference type="Gene3D" id="3.20.20.70">
    <property type="entry name" value="Aldolase class I"/>
    <property type="match status" value="1"/>
</dbReference>
<keyword evidence="2 11" id="KW-0949">S-adenosyl-L-methionine</keyword>
<dbReference type="InterPro" id="IPR010505">
    <property type="entry name" value="MoaA_twitch"/>
</dbReference>
<keyword evidence="14" id="KW-1185">Reference proteome</keyword>
<dbReference type="GO" id="GO:0046872">
    <property type="term" value="F:metal ion binding"/>
    <property type="evidence" value="ECO:0007669"/>
    <property type="project" value="UniProtKB-KW"/>
</dbReference>
<dbReference type="GO" id="GO:0061799">
    <property type="term" value="F:cyclic pyranopterin monophosphate synthase activity"/>
    <property type="evidence" value="ECO:0007669"/>
    <property type="project" value="TreeGrafter"/>
</dbReference>
<dbReference type="SFLD" id="SFLDG01067">
    <property type="entry name" value="SPASM/twitch_domain_containing"/>
    <property type="match status" value="1"/>
</dbReference>
<dbReference type="InterPro" id="IPR013485">
    <property type="entry name" value="MoaA_arc"/>
</dbReference>
<dbReference type="HAMAP" id="MF_01225_A">
    <property type="entry name" value="MoaA_A"/>
    <property type="match status" value="1"/>
</dbReference>
<dbReference type="SFLD" id="SFLDG01383">
    <property type="entry name" value="cyclic_pyranopterin_phosphate"/>
    <property type="match status" value="1"/>
</dbReference>
<dbReference type="InterPro" id="IPR006638">
    <property type="entry name" value="Elp3/MiaA/NifB-like_rSAM"/>
</dbReference>
<dbReference type="CDD" id="cd01335">
    <property type="entry name" value="Radical_SAM"/>
    <property type="match status" value="1"/>
</dbReference>
<dbReference type="GO" id="GO:1904047">
    <property type="term" value="F:S-adenosyl-L-methionine binding"/>
    <property type="evidence" value="ECO:0007669"/>
    <property type="project" value="UniProtKB-UniRule"/>
</dbReference>
<evidence type="ECO:0000256" key="6">
    <source>
        <dbReference type="ARBA" id="ARBA00023014"/>
    </source>
</evidence>
<dbReference type="SFLD" id="SFLDS00029">
    <property type="entry name" value="Radical_SAM"/>
    <property type="match status" value="1"/>
</dbReference>
<evidence type="ECO:0000256" key="11">
    <source>
        <dbReference type="HAMAP-Rule" id="MF_01225"/>
    </source>
</evidence>
<keyword evidence="1 11" id="KW-0004">4Fe-4S</keyword>
<reference evidence="13 14" key="1">
    <citation type="journal article" date="2016" name="Sci. Rep.">
        <title>Metabolic traits of an uncultured archaeal lineage -MSBL1- from brine pools of the Red Sea.</title>
        <authorList>
            <person name="Mwirichia R."/>
            <person name="Alam I."/>
            <person name="Rashid M."/>
            <person name="Vinu M."/>
            <person name="Ba-Alawi W."/>
            <person name="Anthony Kamau A."/>
            <person name="Kamanda Ngugi D."/>
            <person name="Goker M."/>
            <person name="Klenk H.P."/>
            <person name="Bajic V."/>
            <person name="Stingl U."/>
        </authorList>
    </citation>
    <scope>NUCLEOTIDE SEQUENCE [LARGE SCALE GENOMIC DNA]</scope>
    <source>
        <strain evidence="13">SCGC-AAA259E17</strain>
    </source>
</reference>
<name>A0A133UE46_9EURY</name>
<feature type="binding site" evidence="11">
    <location>
        <begin position="253"/>
        <end position="255"/>
    </location>
    <ligand>
        <name>GTP</name>
        <dbReference type="ChEBI" id="CHEBI:37565"/>
    </ligand>
</feature>
<feature type="binding site" evidence="11">
    <location>
        <position position="60"/>
    </location>
    <ligand>
        <name>GTP</name>
        <dbReference type="ChEBI" id="CHEBI:37565"/>
    </ligand>
</feature>
<feature type="binding site" evidence="11">
    <location>
        <position position="114"/>
    </location>
    <ligand>
        <name>S-adenosyl-L-methionine</name>
        <dbReference type="ChEBI" id="CHEBI:59789"/>
    </ligand>
</feature>
<evidence type="ECO:0000256" key="5">
    <source>
        <dbReference type="ARBA" id="ARBA00023004"/>
    </source>
</evidence>
<dbReference type="InterPro" id="IPR040064">
    <property type="entry name" value="MoaA-like"/>
</dbReference>
<dbReference type="GO" id="GO:0006777">
    <property type="term" value="P:Mo-molybdopterin cofactor biosynthetic process"/>
    <property type="evidence" value="ECO:0007669"/>
    <property type="project" value="UniProtKB-UniRule"/>
</dbReference>
<feature type="binding site" evidence="11">
    <location>
        <position position="20"/>
    </location>
    <ligand>
        <name>[4Fe-4S] cluster</name>
        <dbReference type="ChEBI" id="CHEBI:49883"/>
        <label>1</label>
        <note>4Fe-4S-S-AdoMet</note>
    </ligand>
</feature>
<dbReference type="Proteomes" id="UP000070373">
    <property type="component" value="Unassembled WGS sequence"/>
</dbReference>
<dbReference type="InterPro" id="IPR058240">
    <property type="entry name" value="rSAM_sf"/>
</dbReference>
<evidence type="ECO:0000256" key="3">
    <source>
        <dbReference type="ARBA" id="ARBA00022723"/>
    </source>
</evidence>
<sequence>MEDKYGRPITSLRISVTENCNLDCFYCHNEGCLEGNREMSTEEIVKLVEYATDFGIEKVKYTGGEPLIRDDMVDIIERTSQFSLKDISLTTNGTELVSKADGLEEAGLDRVNISLDTLDGEKYKKITGSSVLNKVKRGIDSAINAGLTPVKLNTLLLDGINEDEVEDLINFSTERGAILQLIELENVLPENDSVYEKYHTDLDDIEERIQDRTMDVRTRWLMQVRRKYILEGGGEVEIVNPMHNSEFCSHCTRLRITSDGYLKPCLMRNDNLVDVLSPLREGDWSGVQDAYKEAVRRREPYY</sequence>
<comment type="function">
    <text evidence="11">Catalyzes the cyclization of GTP to (8S)-3',8-cyclo-7,8-dihydroguanosine 5'-triphosphate.</text>
</comment>
<protein>
    <recommendedName>
        <fullName evidence="11">Probable GTP 3',8-cyclase</fullName>
        <ecNumber evidence="11">4.1.99.22</ecNumber>
    </recommendedName>
    <alternativeName>
        <fullName evidence="11">Molybdenum cofactor biosynthesis protein A</fullName>
    </alternativeName>
</protein>
<evidence type="ECO:0000256" key="10">
    <source>
        <dbReference type="ARBA" id="ARBA00048697"/>
    </source>
</evidence>
<dbReference type="InterPro" id="IPR013785">
    <property type="entry name" value="Aldolase_TIM"/>
</dbReference>
<proteinExistence type="inferred from homology"/>
<gene>
    <name evidence="11" type="primary">moaA</name>
    <name evidence="13" type="ORF">AKJ64_03325</name>
</gene>
<dbReference type="GO" id="GO:0061798">
    <property type="term" value="F:GTP 3',8'-cyclase activity"/>
    <property type="evidence" value="ECO:0007669"/>
    <property type="project" value="UniProtKB-UniRule"/>
</dbReference>
<evidence type="ECO:0000256" key="4">
    <source>
        <dbReference type="ARBA" id="ARBA00022741"/>
    </source>
</evidence>
<dbReference type="CDD" id="cd21117">
    <property type="entry name" value="Twitch_MoaA"/>
    <property type="match status" value="1"/>
</dbReference>
<evidence type="ECO:0000313" key="13">
    <source>
        <dbReference type="EMBL" id="KXA92366.1"/>
    </source>
</evidence>
<keyword evidence="6 11" id="KW-0411">Iron-sulfur</keyword>
<comment type="similarity">
    <text evidence="11">Belongs to the radical SAM superfamily. MoaA family.</text>
</comment>
<feature type="binding site" evidence="11">
    <location>
        <position position="265"/>
    </location>
    <ligand>
        <name>[4Fe-4S] cluster</name>
        <dbReference type="ChEBI" id="CHEBI:49883"/>
        <label>2</label>
        <note>4Fe-4S-substrate</note>
    </ligand>
</feature>
<comment type="pathway">
    <text evidence="11">Cofactor biosynthesis; molybdopterin biosynthesis.</text>
</comment>
<keyword evidence="3 11" id="KW-0479">Metal-binding</keyword>
<evidence type="ECO:0000256" key="9">
    <source>
        <dbReference type="ARBA" id="ARBA00023239"/>
    </source>
</evidence>
<keyword evidence="9 11" id="KW-0456">Lyase</keyword>
<comment type="caution">
    <text evidence="11">Lacks conserved residue(s) required for the propagation of feature annotation.</text>
</comment>
<dbReference type="GO" id="GO:0005525">
    <property type="term" value="F:GTP binding"/>
    <property type="evidence" value="ECO:0007669"/>
    <property type="project" value="UniProtKB-UniRule"/>
</dbReference>
<dbReference type="PANTHER" id="PTHR22960:SF0">
    <property type="entry name" value="MOLYBDENUM COFACTOR BIOSYNTHESIS PROTEIN 1"/>
    <property type="match status" value="1"/>
</dbReference>
<keyword evidence="4 11" id="KW-0547">Nucleotide-binding</keyword>
<dbReference type="EC" id="4.1.99.22" evidence="11"/>
<feature type="binding site" evidence="11">
    <location>
        <position position="251"/>
    </location>
    <ligand>
        <name>[4Fe-4S] cluster</name>
        <dbReference type="ChEBI" id="CHEBI:49883"/>
        <label>2</label>
        <note>4Fe-4S-substrate</note>
    </ligand>
</feature>
<evidence type="ECO:0000256" key="1">
    <source>
        <dbReference type="ARBA" id="ARBA00022485"/>
    </source>
</evidence>
<dbReference type="PROSITE" id="PS51918">
    <property type="entry name" value="RADICAL_SAM"/>
    <property type="match status" value="1"/>
</dbReference>
<evidence type="ECO:0000256" key="7">
    <source>
        <dbReference type="ARBA" id="ARBA00023134"/>
    </source>
</evidence>
<feature type="binding site" evidence="11">
    <location>
        <position position="90"/>
    </location>
    <ligand>
        <name>GTP</name>
        <dbReference type="ChEBI" id="CHEBI:37565"/>
    </ligand>
</feature>
<evidence type="ECO:0000256" key="2">
    <source>
        <dbReference type="ARBA" id="ARBA00022691"/>
    </source>
</evidence>
<feature type="binding site" evidence="11">
    <location>
        <position position="27"/>
    </location>
    <ligand>
        <name>[4Fe-4S] cluster</name>
        <dbReference type="ChEBI" id="CHEBI:49883"/>
        <label>1</label>
        <note>4Fe-4S-S-AdoMet</note>
    </ligand>
</feature>
<feature type="binding site" evidence="11">
    <location>
        <position position="24"/>
    </location>
    <ligand>
        <name>[4Fe-4S] cluster</name>
        <dbReference type="ChEBI" id="CHEBI:49883"/>
        <label>1</label>
        <note>4Fe-4S-S-AdoMet</note>
    </ligand>
</feature>
<feature type="binding site" evidence="11">
    <location>
        <position position="64"/>
    </location>
    <ligand>
        <name>S-adenosyl-L-methionine</name>
        <dbReference type="ChEBI" id="CHEBI:59789"/>
    </ligand>
</feature>
<comment type="caution">
    <text evidence="13">The sequence shown here is derived from an EMBL/GenBank/DDBJ whole genome shotgun (WGS) entry which is preliminary data.</text>
</comment>
<keyword evidence="7 11" id="KW-0342">GTP-binding</keyword>
<evidence type="ECO:0000259" key="12">
    <source>
        <dbReference type="PROSITE" id="PS51918"/>
    </source>
</evidence>
<feature type="binding site" evidence="11">
    <location>
        <position position="151"/>
    </location>
    <ligand>
        <name>GTP</name>
        <dbReference type="ChEBI" id="CHEBI:37565"/>
    </ligand>
</feature>